<dbReference type="STRING" id="1399797.GCA_000518285_00362"/>
<dbReference type="EMBL" id="PHNE01000004">
    <property type="protein sequence ID" value="PPE05268.1"/>
    <property type="molecule type" value="Genomic_DNA"/>
</dbReference>
<dbReference type="PROSITE" id="PS51257">
    <property type="entry name" value="PROKAR_LIPOPROTEIN"/>
    <property type="match status" value="1"/>
</dbReference>
<keyword evidence="1" id="KW-0732">Signal</keyword>
<name>A0A2S5RD95_9MOLU</name>
<protein>
    <recommendedName>
        <fullName evidence="4">Lipoprotein</fullName>
    </recommendedName>
</protein>
<dbReference type="Pfam" id="PF03382">
    <property type="entry name" value="DUF285"/>
    <property type="match status" value="1"/>
</dbReference>
<proteinExistence type="predicted"/>
<dbReference type="AlphaFoldDB" id="A0A2S5RD95"/>
<feature type="chain" id="PRO_5015472468" description="Lipoprotein" evidence="1">
    <location>
        <begin position="21"/>
        <end position="480"/>
    </location>
</feature>
<evidence type="ECO:0000313" key="2">
    <source>
        <dbReference type="EMBL" id="PPE05268.1"/>
    </source>
</evidence>
<sequence length="480" mass="54955">MKKILSLLFSLAVFSPSALLVVSCGKNINNSEKQLIAVSSIEGELTTILTSQSEQWDLNQLQNQIDTQFGDGEITVRRVPQSQTKNFDSQEIKDSLIFKGNADISNSYVYFDEISLDHTYTIKEDTTIYFDDEMIQKFNEILNSEDYLYQPWTVEAFQAELIKQGICDENVKITKTDYDWLEGDEQKEATFTIQGLGNIDNLDVYGGSVSIKHKYTHKILIDINKIVEIVSDDFIHEYMFQSLETSIIQTELNENHGENQIIVNEPVRNSETIDDSKIIIHTDTYELNGQAKPTNSLLYYGTRTLTHHWIENIEDPSFAKTKTIYQAKGKVEITESQNFSEIKADIIYKLGIHQKGNDFGTLIGVKAKIVPSTLPKEITNISQMFQGNQYREIKGIENWDTRNVKNMTSVFEDADLFNGNITNWSVSKVTSISKMFKNAKVFNQDLSKWRIFTSKVDTSEYDAGLSFNSWAQKNRPRFLP</sequence>
<dbReference type="InterPro" id="IPR005046">
    <property type="entry name" value="DUF285"/>
</dbReference>
<reference evidence="2 3" key="1">
    <citation type="submission" date="2017-11" db="EMBL/GenBank/DDBJ databases">
        <title>Genome sequence of Entomoplasma lucivorax PIPN-2 (ATCC 49196).</title>
        <authorList>
            <person name="Lo W.-S."/>
            <person name="Gasparich G.E."/>
            <person name="Kuo C.-H."/>
        </authorList>
    </citation>
    <scope>NUCLEOTIDE SEQUENCE [LARGE SCALE GENOMIC DNA]</scope>
    <source>
        <strain evidence="2 3">PIPN-2</strain>
    </source>
</reference>
<dbReference type="Proteomes" id="UP000237865">
    <property type="component" value="Unassembled WGS sequence"/>
</dbReference>
<dbReference type="RefSeq" id="WP_051437275.1">
    <property type="nucleotide sequence ID" value="NZ_PHNE01000004.1"/>
</dbReference>
<comment type="caution">
    <text evidence="2">The sequence shown here is derived from an EMBL/GenBank/DDBJ whole genome shotgun (WGS) entry which is preliminary data.</text>
</comment>
<gene>
    <name evidence="2" type="ORF">ELUCI_v1c08040</name>
</gene>
<evidence type="ECO:0000256" key="1">
    <source>
        <dbReference type="SAM" id="SignalP"/>
    </source>
</evidence>
<feature type="signal peptide" evidence="1">
    <location>
        <begin position="1"/>
        <end position="20"/>
    </location>
</feature>
<keyword evidence="3" id="KW-1185">Reference proteome</keyword>
<evidence type="ECO:0008006" key="4">
    <source>
        <dbReference type="Google" id="ProtNLM"/>
    </source>
</evidence>
<evidence type="ECO:0000313" key="3">
    <source>
        <dbReference type="Proteomes" id="UP000237865"/>
    </source>
</evidence>
<organism evidence="2 3">
    <name type="scientific">Williamsoniiplasma lucivorax</name>
    <dbReference type="NCBI Taxonomy" id="209274"/>
    <lineage>
        <taxon>Bacteria</taxon>
        <taxon>Bacillati</taxon>
        <taxon>Mycoplasmatota</taxon>
        <taxon>Mollicutes</taxon>
        <taxon>Entomoplasmatales</taxon>
        <taxon>Williamsoniiplasma</taxon>
    </lineage>
</organism>
<accession>A0A2S5RD95</accession>